<feature type="region of interest" description="Disordered" evidence="1">
    <location>
        <begin position="26"/>
        <end position="57"/>
    </location>
</feature>
<reference evidence="2" key="2">
    <citation type="submission" date="2020-09" db="EMBL/GenBank/DDBJ databases">
        <authorList>
            <person name="Sun Q."/>
            <person name="Zhou Y."/>
        </authorList>
    </citation>
    <scope>NUCLEOTIDE SEQUENCE</scope>
    <source>
        <strain evidence="2">CGMCC 1.15478</strain>
    </source>
</reference>
<organism evidence="2 3">
    <name type="scientific">Hoyosella rhizosphaerae</name>
    <dbReference type="NCBI Taxonomy" id="1755582"/>
    <lineage>
        <taxon>Bacteria</taxon>
        <taxon>Bacillati</taxon>
        <taxon>Actinomycetota</taxon>
        <taxon>Actinomycetes</taxon>
        <taxon>Mycobacteriales</taxon>
        <taxon>Hoyosellaceae</taxon>
        <taxon>Hoyosella</taxon>
    </lineage>
</organism>
<accession>A0A916UGJ3</accession>
<evidence type="ECO:0000256" key="1">
    <source>
        <dbReference type="SAM" id="MobiDB-lite"/>
    </source>
</evidence>
<proteinExistence type="predicted"/>
<name>A0A916UGJ3_9ACTN</name>
<evidence type="ECO:0000313" key="2">
    <source>
        <dbReference type="EMBL" id="GGC72054.1"/>
    </source>
</evidence>
<reference evidence="2" key="1">
    <citation type="journal article" date="2014" name="Int. J. Syst. Evol. Microbiol.">
        <title>Complete genome sequence of Corynebacterium casei LMG S-19264T (=DSM 44701T), isolated from a smear-ripened cheese.</title>
        <authorList>
            <consortium name="US DOE Joint Genome Institute (JGI-PGF)"/>
            <person name="Walter F."/>
            <person name="Albersmeier A."/>
            <person name="Kalinowski J."/>
            <person name="Ruckert C."/>
        </authorList>
    </citation>
    <scope>NUCLEOTIDE SEQUENCE</scope>
    <source>
        <strain evidence="2">CGMCC 1.15478</strain>
    </source>
</reference>
<dbReference type="AlphaFoldDB" id="A0A916UGJ3"/>
<feature type="compositionally biased region" description="Basic and acidic residues" evidence="1">
    <location>
        <begin position="35"/>
        <end position="51"/>
    </location>
</feature>
<sequence>MAHLPPAKESDMAHYAGARYRGIRHIGTQATNLRTKRELAERDSPGQHDQHQQGQQH</sequence>
<protein>
    <submittedName>
        <fullName evidence="2">Uncharacterized protein</fullName>
    </submittedName>
</protein>
<keyword evidence="3" id="KW-1185">Reference proteome</keyword>
<dbReference type="EMBL" id="BMJH01000003">
    <property type="protein sequence ID" value="GGC72054.1"/>
    <property type="molecule type" value="Genomic_DNA"/>
</dbReference>
<comment type="caution">
    <text evidence="2">The sequence shown here is derived from an EMBL/GenBank/DDBJ whole genome shotgun (WGS) entry which is preliminary data.</text>
</comment>
<dbReference type="Proteomes" id="UP000641514">
    <property type="component" value="Unassembled WGS sequence"/>
</dbReference>
<gene>
    <name evidence="2" type="ORF">GCM10011410_26340</name>
</gene>
<evidence type="ECO:0000313" key="3">
    <source>
        <dbReference type="Proteomes" id="UP000641514"/>
    </source>
</evidence>